<sequence>MTLQEIQNQALQLPVGDHWRLVQSLLSSIQQETFLVNPPTTDGNSLMGLNPWTQSLIGVVHLGAEDSTTECYRKQ</sequence>
<dbReference type="AlphaFoldDB" id="A0AAE4FU21"/>
<comment type="caution">
    <text evidence="1">The sequence shown here is derived from an EMBL/GenBank/DDBJ whole genome shotgun (WGS) entry which is preliminary data.</text>
</comment>
<gene>
    <name evidence="1" type="ORF">RIF25_08535</name>
</gene>
<organism evidence="1 2">
    <name type="scientific">Pseudocalidococcus azoricus BACA0444</name>
    <dbReference type="NCBI Taxonomy" id="2918990"/>
    <lineage>
        <taxon>Bacteria</taxon>
        <taxon>Bacillati</taxon>
        <taxon>Cyanobacteriota</taxon>
        <taxon>Cyanophyceae</taxon>
        <taxon>Acaryochloridales</taxon>
        <taxon>Thermosynechococcaceae</taxon>
        <taxon>Pseudocalidococcus</taxon>
        <taxon>Pseudocalidococcus azoricus</taxon>
    </lineage>
</organism>
<evidence type="ECO:0000313" key="2">
    <source>
        <dbReference type="Proteomes" id="UP001268256"/>
    </source>
</evidence>
<proteinExistence type="predicted"/>
<reference evidence="2" key="1">
    <citation type="submission" date="2023-07" db="EMBL/GenBank/DDBJ databases">
        <authorList>
            <person name="Luz R."/>
            <person name="Cordeiro R."/>
            <person name="Fonseca A."/>
            <person name="Goncalves V."/>
        </authorList>
    </citation>
    <scope>NUCLEOTIDE SEQUENCE [LARGE SCALE GENOMIC DNA]</scope>
    <source>
        <strain evidence="2">BACA0444</strain>
    </source>
</reference>
<accession>A0AAE4FU21</accession>
<name>A0AAE4FU21_9CYAN</name>
<protein>
    <submittedName>
        <fullName evidence="1">Uncharacterized protein</fullName>
    </submittedName>
</protein>
<dbReference type="RefSeq" id="WP_322878119.1">
    <property type="nucleotide sequence ID" value="NZ_JAVMIP010000006.1"/>
</dbReference>
<evidence type="ECO:0000313" key="1">
    <source>
        <dbReference type="EMBL" id="MDS3860860.1"/>
    </source>
</evidence>
<dbReference type="EMBL" id="JAVMIP010000006">
    <property type="protein sequence ID" value="MDS3860860.1"/>
    <property type="molecule type" value="Genomic_DNA"/>
</dbReference>
<keyword evidence="2" id="KW-1185">Reference proteome</keyword>
<dbReference type="Proteomes" id="UP001268256">
    <property type="component" value="Unassembled WGS sequence"/>
</dbReference>